<dbReference type="InterPro" id="IPR039261">
    <property type="entry name" value="FNR_nucleotide-bd"/>
</dbReference>
<keyword evidence="9" id="KW-0288">FMN</keyword>
<evidence type="ECO:0000313" key="20">
    <source>
        <dbReference type="EMBL" id="KAK1328684.1"/>
    </source>
</evidence>
<dbReference type="FunFam" id="3.40.50.80:FF:000003">
    <property type="entry name" value="Nitric oxide synthase"/>
    <property type="match status" value="1"/>
</dbReference>
<evidence type="ECO:0000256" key="16">
    <source>
        <dbReference type="ARBA" id="ARBA00047419"/>
    </source>
</evidence>
<comment type="cofactor">
    <cofactor evidence="2">
        <name>(6R)-L-erythro-5,6,7,8-tetrahydrobiopterin</name>
        <dbReference type="ChEBI" id="CHEBI:59560"/>
    </cofactor>
</comment>
<protein>
    <recommendedName>
        <fullName evidence="6">nitric-oxide synthase (NADPH)</fullName>
        <ecNumber evidence="6">1.14.13.39</ecNumber>
    </recommendedName>
</protein>
<dbReference type="Gene3D" id="1.20.990.10">
    <property type="entry name" value="NADPH-cytochrome p450 Reductase, Chain A, domain 3"/>
    <property type="match status" value="1"/>
</dbReference>
<dbReference type="FunFam" id="1.20.990.10:FF:000002">
    <property type="entry name" value="Nitric oxide synthase"/>
    <property type="match status" value="1"/>
</dbReference>
<evidence type="ECO:0000259" key="19">
    <source>
        <dbReference type="Pfam" id="PF00667"/>
    </source>
</evidence>
<name>A0AA40HCL1_CNENI</name>
<dbReference type="AlphaFoldDB" id="A0AA40HCL1"/>
<comment type="cofactor">
    <cofactor evidence="4">
        <name>FAD</name>
        <dbReference type="ChEBI" id="CHEBI:57692"/>
    </cofactor>
</comment>
<evidence type="ECO:0000256" key="6">
    <source>
        <dbReference type="ARBA" id="ARBA00012989"/>
    </source>
</evidence>
<dbReference type="InterPro" id="IPR017938">
    <property type="entry name" value="Riboflavin_synthase-like_b-brl"/>
</dbReference>
<reference evidence="20" key="1">
    <citation type="submission" date="2023-06" db="EMBL/GenBank/DDBJ databases">
        <title>Reference genome for the Northern bat (Eptesicus nilssonii), a most northern bat species.</title>
        <authorList>
            <person name="Laine V.N."/>
            <person name="Pulliainen A.T."/>
            <person name="Lilley T.M."/>
        </authorList>
    </citation>
    <scope>NUCLEOTIDE SEQUENCE</scope>
    <source>
        <strain evidence="20">BLF_Eptnil</strain>
        <tissue evidence="20">Kidney</tissue>
    </source>
</reference>
<dbReference type="PANTHER" id="PTHR43410:SF2">
    <property type="entry name" value="NITRIC OXIDE SYNTHASE"/>
    <property type="match status" value="1"/>
</dbReference>
<evidence type="ECO:0000256" key="17">
    <source>
        <dbReference type="SAM" id="MobiDB-lite"/>
    </source>
</evidence>
<keyword evidence="11" id="KW-0274">FAD</keyword>
<evidence type="ECO:0000256" key="15">
    <source>
        <dbReference type="ARBA" id="ARBA00023004"/>
    </source>
</evidence>
<evidence type="ECO:0000256" key="4">
    <source>
        <dbReference type="ARBA" id="ARBA00001974"/>
    </source>
</evidence>
<keyword evidence="12" id="KW-0521">NADP</keyword>
<dbReference type="GO" id="GO:0004517">
    <property type="term" value="F:nitric-oxide synthase activity"/>
    <property type="evidence" value="ECO:0007669"/>
    <property type="project" value="UniProtKB-EC"/>
</dbReference>
<evidence type="ECO:0000259" key="18">
    <source>
        <dbReference type="Pfam" id="PF00175"/>
    </source>
</evidence>
<comment type="cofactor">
    <cofactor evidence="3">
        <name>heme b</name>
        <dbReference type="ChEBI" id="CHEBI:60344"/>
    </cofactor>
</comment>
<dbReference type="Pfam" id="PF00175">
    <property type="entry name" value="NAD_binding_1"/>
    <property type="match status" value="1"/>
</dbReference>
<dbReference type="Pfam" id="PF00667">
    <property type="entry name" value="FAD_binding_1"/>
    <property type="match status" value="1"/>
</dbReference>
<keyword evidence="10" id="KW-0479">Metal-binding</keyword>
<dbReference type="PRINTS" id="PR00371">
    <property type="entry name" value="FPNCR"/>
</dbReference>
<keyword evidence="8" id="KW-0285">Flavoprotein</keyword>
<dbReference type="InterPro" id="IPR001433">
    <property type="entry name" value="OxRdtase_FAD/NAD-bd"/>
</dbReference>
<evidence type="ECO:0000256" key="8">
    <source>
        <dbReference type="ARBA" id="ARBA00022630"/>
    </source>
</evidence>
<feature type="region of interest" description="Disordered" evidence="17">
    <location>
        <begin position="1"/>
        <end position="54"/>
    </location>
</feature>
<comment type="caution">
    <text evidence="20">The sequence shown here is derived from an EMBL/GenBank/DDBJ whole genome shotgun (WGS) entry which is preliminary data.</text>
</comment>
<dbReference type="InterPro" id="IPR023173">
    <property type="entry name" value="NADPH_Cyt_P450_Rdtase_alpha"/>
</dbReference>
<dbReference type="EMBL" id="JAULJE010000023">
    <property type="protein sequence ID" value="KAK1328684.1"/>
    <property type="molecule type" value="Genomic_DNA"/>
</dbReference>
<feature type="domain" description="Sulfite reductase [NADPH] flavoprotein alpha-component-like FAD-binding" evidence="19">
    <location>
        <begin position="143"/>
        <end position="370"/>
    </location>
</feature>
<evidence type="ECO:0000256" key="12">
    <source>
        <dbReference type="ARBA" id="ARBA00022857"/>
    </source>
</evidence>
<evidence type="ECO:0000256" key="2">
    <source>
        <dbReference type="ARBA" id="ARBA00001950"/>
    </source>
</evidence>
<dbReference type="GO" id="GO:0005516">
    <property type="term" value="F:calmodulin binding"/>
    <property type="evidence" value="ECO:0007669"/>
    <property type="project" value="UniProtKB-KW"/>
</dbReference>
<evidence type="ECO:0000256" key="1">
    <source>
        <dbReference type="ARBA" id="ARBA00001917"/>
    </source>
</evidence>
<dbReference type="Proteomes" id="UP001177744">
    <property type="component" value="Unassembled WGS sequence"/>
</dbReference>
<keyword evidence="21" id="KW-1185">Reference proteome</keyword>
<keyword evidence="13" id="KW-0112">Calmodulin-binding</keyword>
<evidence type="ECO:0000256" key="9">
    <source>
        <dbReference type="ARBA" id="ARBA00022643"/>
    </source>
</evidence>
<dbReference type="InterPro" id="IPR003097">
    <property type="entry name" value="CysJ-like_FAD-binding"/>
</dbReference>
<proteinExistence type="inferred from homology"/>
<evidence type="ECO:0000256" key="10">
    <source>
        <dbReference type="ARBA" id="ARBA00022723"/>
    </source>
</evidence>
<evidence type="ECO:0000256" key="14">
    <source>
        <dbReference type="ARBA" id="ARBA00023002"/>
    </source>
</evidence>
<feature type="compositionally biased region" description="Basic residues" evidence="17">
    <location>
        <begin position="1"/>
        <end position="10"/>
    </location>
</feature>
<dbReference type="InterPro" id="IPR050607">
    <property type="entry name" value="NOS"/>
</dbReference>
<organism evidence="20 21">
    <name type="scientific">Cnephaeus nilssonii</name>
    <name type="common">Northern bat</name>
    <name type="synonym">Eptesicus nilssonii</name>
    <dbReference type="NCBI Taxonomy" id="3371016"/>
    <lineage>
        <taxon>Eukaryota</taxon>
        <taxon>Metazoa</taxon>
        <taxon>Chordata</taxon>
        <taxon>Craniata</taxon>
        <taxon>Vertebrata</taxon>
        <taxon>Euteleostomi</taxon>
        <taxon>Mammalia</taxon>
        <taxon>Eutheria</taxon>
        <taxon>Laurasiatheria</taxon>
        <taxon>Chiroptera</taxon>
        <taxon>Yangochiroptera</taxon>
        <taxon>Vespertilionidae</taxon>
        <taxon>Cnephaeus</taxon>
    </lineage>
</organism>
<evidence type="ECO:0000256" key="11">
    <source>
        <dbReference type="ARBA" id="ARBA00022827"/>
    </source>
</evidence>
<evidence type="ECO:0000256" key="7">
    <source>
        <dbReference type="ARBA" id="ARBA00022617"/>
    </source>
</evidence>
<dbReference type="EC" id="1.14.13.39" evidence="6"/>
<dbReference type="Gene3D" id="3.40.50.80">
    <property type="entry name" value="Nucleotide-binding domain of ferredoxin-NADP reductase (FNR) module"/>
    <property type="match status" value="1"/>
</dbReference>
<dbReference type="InterPro" id="IPR001709">
    <property type="entry name" value="Flavoprot_Pyr_Nucl_cyt_Rdtase"/>
</dbReference>
<evidence type="ECO:0000256" key="13">
    <source>
        <dbReference type="ARBA" id="ARBA00022860"/>
    </source>
</evidence>
<evidence type="ECO:0000313" key="21">
    <source>
        <dbReference type="Proteomes" id="UP001177744"/>
    </source>
</evidence>
<feature type="compositionally biased region" description="Polar residues" evidence="17">
    <location>
        <begin position="38"/>
        <end position="54"/>
    </location>
</feature>
<comment type="cofactor">
    <cofactor evidence="1">
        <name>FMN</name>
        <dbReference type="ChEBI" id="CHEBI:58210"/>
    </cofactor>
</comment>
<feature type="domain" description="Oxidoreductase FAD/NAD(P)-binding" evidence="18">
    <location>
        <begin position="400"/>
        <end position="512"/>
    </location>
</feature>
<dbReference type="PANTHER" id="PTHR43410">
    <property type="entry name" value="NITRIC OXIDE SYNTHASE OXYGENASE"/>
    <property type="match status" value="1"/>
</dbReference>
<evidence type="ECO:0000256" key="5">
    <source>
        <dbReference type="ARBA" id="ARBA00006267"/>
    </source>
</evidence>
<gene>
    <name evidence="20" type="ORF">QTO34_012259</name>
</gene>
<keyword evidence="15" id="KW-0408">Iron</keyword>
<dbReference type="SUPFAM" id="SSF63380">
    <property type="entry name" value="Riboflavin synthase domain-like"/>
    <property type="match status" value="1"/>
</dbReference>
<evidence type="ECO:0000256" key="3">
    <source>
        <dbReference type="ARBA" id="ARBA00001970"/>
    </source>
</evidence>
<keyword evidence="14" id="KW-0560">Oxidoreductase</keyword>
<sequence length="579" mass="64565">MSSVGRRRRSGPGPRRSSRQPVTCSAWEMMSTLRRRTTPSSAMTAAGRGTSSASPMWPKLQSLHKVYPMCTRSGSQPLVFSAVKTFRALNPGPVTTAKCAEAIVTIPDGNTMLRCAEVAGLVLAAMLSSRENLGPVAVNVSQLSSRSTIFVRLHTNGHQELQYQPGDHLGVFPGNQDDLVNALIERLEDAPPINQLVKVELLEERSTALGSKGTVCSPMPTYQTSLLTPPPASVAILDIPTEELARQRGQCFISVGAGVIRNWTDERRLPPCTIFQAFKYYLDITTPPTPLQLQQFASLATCEKEKQQLLVLSKGLQEYEEWKWNKNPTIVEVLEEFQSIQMPATLLLTQLSLLQPRYYSISSSPTCTPRRCTSPWPSSLTALESTRLPLPQNPQVPCILIGPGTGIAPFRSFWQQRQFDIQHKGMSPCPMILVFGCRQSKVDHIYREETMQAQSSGVFRELYTAYSREPDKPKKYVQDILQEKLAEPVYQALKEQGGHIYVCGDVTMAADVLKAIQRIVAQQGKLSVEDAGVFISRLRDDNRYHEDIFGVTLRTYEVTNRLRSESIAFIEESKKDTDE</sequence>
<dbReference type="SUPFAM" id="SSF52343">
    <property type="entry name" value="Ferredoxin reductase-like, C-terminal NADP-linked domain"/>
    <property type="match status" value="1"/>
</dbReference>
<accession>A0AA40HCL1</accession>
<dbReference type="GO" id="GO:0046872">
    <property type="term" value="F:metal ion binding"/>
    <property type="evidence" value="ECO:0007669"/>
    <property type="project" value="UniProtKB-KW"/>
</dbReference>
<comment type="catalytic activity">
    <reaction evidence="16">
        <text>2 L-arginine + 3 NADPH + 4 O2 + H(+) = 2 L-citrulline + 2 nitric oxide + 3 NADP(+) + 4 H2O</text>
        <dbReference type="Rhea" id="RHEA:19897"/>
        <dbReference type="ChEBI" id="CHEBI:15377"/>
        <dbReference type="ChEBI" id="CHEBI:15378"/>
        <dbReference type="ChEBI" id="CHEBI:15379"/>
        <dbReference type="ChEBI" id="CHEBI:16480"/>
        <dbReference type="ChEBI" id="CHEBI:32682"/>
        <dbReference type="ChEBI" id="CHEBI:57743"/>
        <dbReference type="ChEBI" id="CHEBI:57783"/>
        <dbReference type="ChEBI" id="CHEBI:58349"/>
        <dbReference type="EC" id="1.14.13.39"/>
    </reaction>
    <physiologicalReaction direction="left-to-right" evidence="16">
        <dbReference type="Rhea" id="RHEA:19898"/>
    </physiologicalReaction>
</comment>
<comment type="similarity">
    <text evidence="5">Belongs to the NOS family.</text>
</comment>
<keyword evidence="7" id="KW-0349">Heme</keyword>